<dbReference type="Proteomes" id="UP001150879">
    <property type="component" value="Unassembled WGS sequence"/>
</dbReference>
<comment type="caution">
    <text evidence="1">The sequence shown here is derived from an EMBL/GenBank/DDBJ whole genome shotgun (WGS) entry which is preliminary data.</text>
</comment>
<dbReference type="AlphaFoldDB" id="A0A9W9JLA2"/>
<name>A0A9W9JLA2_9EURO</name>
<gene>
    <name evidence="1" type="ORF">N7472_004222</name>
</gene>
<sequence>MATSPAVVHAIVRVLGGDDTVPVVFDYERPIASTCADQESLGIEITIPASPSPWPSSFSWSPPPQFITAFSTSNYHPHLQQLSYFYYSPQVSEDAEGMKSEGALILLRSQLLALFH</sequence>
<reference evidence="1" key="1">
    <citation type="submission" date="2022-11" db="EMBL/GenBank/DDBJ databases">
        <authorList>
            <person name="Petersen C."/>
        </authorList>
    </citation>
    <scope>NUCLEOTIDE SEQUENCE</scope>
    <source>
        <strain evidence="1">IBT 16849</strain>
    </source>
</reference>
<reference evidence="1" key="2">
    <citation type="journal article" date="2023" name="IMA Fungus">
        <title>Comparative genomic study of the Penicillium genus elucidates a diverse pangenome and 15 lateral gene transfer events.</title>
        <authorList>
            <person name="Petersen C."/>
            <person name="Sorensen T."/>
            <person name="Nielsen M.R."/>
            <person name="Sondergaard T.E."/>
            <person name="Sorensen J.L."/>
            <person name="Fitzpatrick D.A."/>
            <person name="Frisvad J.C."/>
            <person name="Nielsen K.L."/>
        </authorList>
    </citation>
    <scope>NUCLEOTIDE SEQUENCE</scope>
    <source>
        <strain evidence="1">IBT 16849</strain>
    </source>
</reference>
<evidence type="ECO:0000313" key="2">
    <source>
        <dbReference type="Proteomes" id="UP001150879"/>
    </source>
</evidence>
<proteinExistence type="predicted"/>
<keyword evidence="2" id="KW-1185">Reference proteome</keyword>
<organism evidence="1 2">
    <name type="scientific">Penicillium cf. griseofulvum</name>
    <dbReference type="NCBI Taxonomy" id="2972120"/>
    <lineage>
        <taxon>Eukaryota</taxon>
        <taxon>Fungi</taxon>
        <taxon>Dikarya</taxon>
        <taxon>Ascomycota</taxon>
        <taxon>Pezizomycotina</taxon>
        <taxon>Eurotiomycetes</taxon>
        <taxon>Eurotiomycetidae</taxon>
        <taxon>Eurotiales</taxon>
        <taxon>Aspergillaceae</taxon>
        <taxon>Penicillium</taxon>
    </lineage>
</organism>
<protein>
    <submittedName>
        <fullName evidence="1">Uncharacterized protein</fullName>
    </submittedName>
</protein>
<evidence type="ECO:0000313" key="1">
    <source>
        <dbReference type="EMBL" id="KAJ5199018.1"/>
    </source>
</evidence>
<accession>A0A9W9JLA2</accession>
<dbReference type="EMBL" id="JAPQKP010000003">
    <property type="protein sequence ID" value="KAJ5199018.1"/>
    <property type="molecule type" value="Genomic_DNA"/>
</dbReference>